<protein>
    <submittedName>
        <fullName evidence="8">Cytochrome P450</fullName>
    </submittedName>
</protein>
<dbReference type="PANTHER" id="PTHR24287">
    <property type="entry name" value="P450, PUTATIVE (EUROFUNG)-RELATED"/>
    <property type="match status" value="1"/>
</dbReference>
<keyword evidence="6 7" id="KW-0503">Monooxygenase</keyword>
<dbReference type="Proteomes" id="UP000800036">
    <property type="component" value="Unassembled WGS sequence"/>
</dbReference>
<dbReference type="InterPro" id="IPR017972">
    <property type="entry name" value="Cyt_P450_CS"/>
</dbReference>
<dbReference type="InterPro" id="IPR047146">
    <property type="entry name" value="Cyt_P450_E_CYP52_fungi"/>
</dbReference>
<dbReference type="InterPro" id="IPR001128">
    <property type="entry name" value="Cyt_P450"/>
</dbReference>
<accession>A0A6A5VK02</accession>
<evidence type="ECO:0000313" key="9">
    <source>
        <dbReference type="Proteomes" id="UP000800036"/>
    </source>
</evidence>
<comment type="cofactor">
    <cofactor evidence="1">
        <name>heme</name>
        <dbReference type="ChEBI" id="CHEBI:30413"/>
    </cofactor>
</comment>
<gene>
    <name evidence="8" type="ORF">BU23DRAFT_565033</name>
</gene>
<keyword evidence="4 7" id="KW-0560">Oxidoreductase</keyword>
<sequence length="344" mass="38083">MRLSPGRLLARLFPMTKFKESCVKVHEFVDFHVKKATAAGIKKDKAQAGVDVLLAQTEDRTLIRAMAFWKELREEVLKYGDDLFVFDALRSNETIQNILTESLRLRPIFSAIDRIALRDTALPTGGGPDSASPILVKSGTIVSAAFYNLHREPSVYVPDIEAFSPHCWKTIKPSQWQFTPFGVGPRNCMGREKSLVEAAYLLAKLAGGFETLETRDERLWIGKITMTCANNTSRASLIMIALTQAAGRNNDTFASGYASLCHTENIFVYRAPSCRQAYMQPAPAPRPGTVHLHVDAVLHYHWLYKSKKAGNGGGARESGVKPPFFESSAGEARGQRGVMCLRCS</sequence>
<evidence type="ECO:0000256" key="4">
    <source>
        <dbReference type="ARBA" id="ARBA00023002"/>
    </source>
</evidence>
<evidence type="ECO:0000256" key="7">
    <source>
        <dbReference type="RuleBase" id="RU000461"/>
    </source>
</evidence>
<dbReference type="Gene3D" id="1.10.630.10">
    <property type="entry name" value="Cytochrome P450"/>
    <property type="match status" value="1"/>
</dbReference>
<evidence type="ECO:0000256" key="2">
    <source>
        <dbReference type="ARBA" id="ARBA00010617"/>
    </source>
</evidence>
<comment type="similarity">
    <text evidence="2 7">Belongs to the cytochrome P450 family.</text>
</comment>
<evidence type="ECO:0000256" key="1">
    <source>
        <dbReference type="ARBA" id="ARBA00001971"/>
    </source>
</evidence>
<evidence type="ECO:0000256" key="5">
    <source>
        <dbReference type="ARBA" id="ARBA00023004"/>
    </source>
</evidence>
<dbReference type="Pfam" id="PF00067">
    <property type="entry name" value="p450"/>
    <property type="match status" value="1"/>
</dbReference>
<dbReference type="GO" id="GO:0004497">
    <property type="term" value="F:monooxygenase activity"/>
    <property type="evidence" value="ECO:0007669"/>
    <property type="project" value="UniProtKB-KW"/>
</dbReference>
<reference evidence="8" key="1">
    <citation type="journal article" date="2020" name="Stud. Mycol.">
        <title>101 Dothideomycetes genomes: a test case for predicting lifestyles and emergence of pathogens.</title>
        <authorList>
            <person name="Haridas S."/>
            <person name="Albert R."/>
            <person name="Binder M."/>
            <person name="Bloem J."/>
            <person name="Labutti K."/>
            <person name="Salamov A."/>
            <person name="Andreopoulos B."/>
            <person name="Baker S."/>
            <person name="Barry K."/>
            <person name="Bills G."/>
            <person name="Bluhm B."/>
            <person name="Cannon C."/>
            <person name="Castanera R."/>
            <person name="Culley D."/>
            <person name="Daum C."/>
            <person name="Ezra D."/>
            <person name="Gonzalez J."/>
            <person name="Henrissat B."/>
            <person name="Kuo A."/>
            <person name="Liang C."/>
            <person name="Lipzen A."/>
            <person name="Lutzoni F."/>
            <person name="Magnuson J."/>
            <person name="Mondo S."/>
            <person name="Nolan M."/>
            <person name="Ohm R."/>
            <person name="Pangilinan J."/>
            <person name="Park H.-J."/>
            <person name="Ramirez L."/>
            <person name="Alfaro M."/>
            <person name="Sun H."/>
            <person name="Tritt A."/>
            <person name="Yoshinaga Y."/>
            <person name="Zwiers L.-H."/>
            <person name="Turgeon B."/>
            <person name="Goodwin S."/>
            <person name="Spatafora J."/>
            <person name="Crous P."/>
            <person name="Grigoriev I."/>
        </authorList>
    </citation>
    <scope>NUCLEOTIDE SEQUENCE</scope>
    <source>
        <strain evidence="8">CBS 107.79</strain>
    </source>
</reference>
<proteinExistence type="inferred from homology"/>
<dbReference type="OrthoDB" id="1470350at2759"/>
<dbReference type="PROSITE" id="PS00086">
    <property type="entry name" value="CYTOCHROME_P450"/>
    <property type="match status" value="1"/>
</dbReference>
<organism evidence="8 9">
    <name type="scientific">Bimuria novae-zelandiae CBS 107.79</name>
    <dbReference type="NCBI Taxonomy" id="1447943"/>
    <lineage>
        <taxon>Eukaryota</taxon>
        <taxon>Fungi</taxon>
        <taxon>Dikarya</taxon>
        <taxon>Ascomycota</taxon>
        <taxon>Pezizomycotina</taxon>
        <taxon>Dothideomycetes</taxon>
        <taxon>Pleosporomycetidae</taxon>
        <taxon>Pleosporales</taxon>
        <taxon>Massarineae</taxon>
        <taxon>Didymosphaeriaceae</taxon>
        <taxon>Bimuria</taxon>
    </lineage>
</organism>
<keyword evidence="9" id="KW-1185">Reference proteome</keyword>
<keyword evidence="5 7" id="KW-0408">Iron</keyword>
<evidence type="ECO:0000313" key="8">
    <source>
        <dbReference type="EMBL" id="KAF1977541.1"/>
    </source>
</evidence>
<dbReference type="GO" id="GO:0016705">
    <property type="term" value="F:oxidoreductase activity, acting on paired donors, with incorporation or reduction of molecular oxygen"/>
    <property type="evidence" value="ECO:0007669"/>
    <property type="project" value="InterPro"/>
</dbReference>
<keyword evidence="3 7" id="KW-0479">Metal-binding</keyword>
<evidence type="ECO:0000256" key="6">
    <source>
        <dbReference type="ARBA" id="ARBA00023033"/>
    </source>
</evidence>
<dbReference type="GO" id="GO:0020037">
    <property type="term" value="F:heme binding"/>
    <property type="evidence" value="ECO:0007669"/>
    <property type="project" value="InterPro"/>
</dbReference>
<name>A0A6A5VK02_9PLEO</name>
<dbReference type="EMBL" id="ML976663">
    <property type="protein sequence ID" value="KAF1977541.1"/>
    <property type="molecule type" value="Genomic_DNA"/>
</dbReference>
<dbReference type="InterPro" id="IPR036396">
    <property type="entry name" value="Cyt_P450_sf"/>
</dbReference>
<evidence type="ECO:0000256" key="3">
    <source>
        <dbReference type="ARBA" id="ARBA00022723"/>
    </source>
</evidence>
<dbReference type="PANTHER" id="PTHR24287:SF17">
    <property type="entry name" value="P450, PUTATIVE (EUROFUNG)-RELATED"/>
    <property type="match status" value="1"/>
</dbReference>
<dbReference type="GO" id="GO:0005506">
    <property type="term" value="F:iron ion binding"/>
    <property type="evidence" value="ECO:0007669"/>
    <property type="project" value="InterPro"/>
</dbReference>
<dbReference type="SUPFAM" id="SSF48264">
    <property type="entry name" value="Cytochrome P450"/>
    <property type="match status" value="1"/>
</dbReference>
<keyword evidence="7" id="KW-0349">Heme</keyword>
<dbReference type="AlphaFoldDB" id="A0A6A5VK02"/>